<evidence type="ECO:0000256" key="2">
    <source>
        <dbReference type="PROSITE-ProRule" id="PRU00703"/>
    </source>
</evidence>
<dbReference type="InterPro" id="IPR017080">
    <property type="entry name" value="UCP036990_CBS_BON"/>
</dbReference>
<dbReference type="PIRSF" id="PIRSF036990">
    <property type="entry name" value="UCP036990_CBS_BON"/>
    <property type="match status" value="1"/>
</dbReference>
<dbReference type="SMART" id="SM00116">
    <property type="entry name" value="CBS"/>
    <property type="match status" value="2"/>
</dbReference>
<evidence type="ECO:0000313" key="7">
    <source>
        <dbReference type="Proteomes" id="UP001550850"/>
    </source>
</evidence>
<proteinExistence type="predicted"/>
<protein>
    <submittedName>
        <fullName evidence="6">CBS domain-containing protein</fullName>
    </submittedName>
</protein>
<dbReference type="InterPro" id="IPR046342">
    <property type="entry name" value="CBS_dom_sf"/>
</dbReference>
<feature type="domain" description="CBS" evidence="5">
    <location>
        <begin position="10"/>
        <end position="67"/>
    </location>
</feature>
<dbReference type="EMBL" id="JBEZUR010000093">
    <property type="protein sequence ID" value="MEU3558269.1"/>
    <property type="molecule type" value="Genomic_DNA"/>
</dbReference>
<keyword evidence="1 2" id="KW-0129">CBS domain</keyword>
<dbReference type="PROSITE" id="PS50914">
    <property type="entry name" value="BON"/>
    <property type="match status" value="1"/>
</dbReference>
<sequence>MKQTKVGAVMTADVVRAGYDTPFKEVARLLAEHRIGGLPVVDEEAHVIGVVSESDLMAHQAKAPLPYEPARRFRFPSLTPAARRYAAKARARTAGGLMTPSPVTVRADESVAEAARTMVRRHVDRLPVLDEDDRLVGIVTRRDLLKVFLSTDEALREKVIREVVENGLWLSSRAVDVFVAEGVVTLRGRLERRSEAEAAVSMARKIDGVVAVVDQLGHRVDDSRLKPESAAAHGGGEDWLRRL</sequence>
<dbReference type="Gene3D" id="3.30.1340.30">
    <property type="match status" value="1"/>
</dbReference>
<evidence type="ECO:0000313" key="6">
    <source>
        <dbReference type="EMBL" id="MEU3558269.1"/>
    </source>
</evidence>
<reference evidence="6 7" key="1">
    <citation type="submission" date="2024-06" db="EMBL/GenBank/DDBJ databases">
        <title>The Natural Products Discovery Center: Release of the First 8490 Sequenced Strains for Exploring Actinobacteria Biosynthetic Diversity.</title>
        <authorList>
            <person name="Kalkreuter E."/>
            <person name="Kautsar S.A."/>
            <person name="Yang D."/>
            <person name="Bader C.D."/>
            <person name="Teijaro C.N."/>
            <person name="Fluegel L."/>
            <person name="Davis C.M."/>
            <person name="Simpson J.R."/>
            <person name="Lauterbach L."/>
            <person name="Steele A.D."/>
            <person name="Gui C."/>
            <person name="Meng S."/>
            <person name="Li G."/>
            <person name="Viehrig K."/>
            <person name="Ye F."/>
            <person name="Su P."/>
            <person name="Kiefer A.F."/>
            <person name="Nichols A."/>
            <person name="Cepeda A.J."/>
            <person name="Yan W."/>
            <person name="Fan B."/>
            <person name="Jiang Y."/>
            <person name="Adhikari A."/>
            <person name="Zheng C.-J."/>
            <person name="Schuster L."/>
            <person name="Cowan T.M."/>
            <person name="Smanski M.J."/>
            <person name="Chevrette M.G."/>
            <person name="De Carvalho L.P.S."/>
            <person name="Shen B."/>
        </authorList>
    </citation>
    <scope>NUCLEOTIDE SEQUENCE [LARGE SCALE GENOMIC DNA]</scope>
    <source>
        <strain evidence="6 7">NPDC038104</strain>
    </source>
</reference>
<dbReference type="PANTHER" id="PTHR43080">
    <property type="entry name" value="CBS DOMAIN-CONTAINING PROTEIN CBSX3, MITOCHONDRIAL"/>
    <property type="match status" value="1"/>
</dbReference>
<dbReference type="Pfam" id="PF04972">
    <property type="entry name" value="BON"/>
    <property type="match status" value="1"/>
</dbReference>
<organism evidence="6 7">
    <name type="scientific">Streptomyces fragilis</name>
    <dbReference type="NCBI Taxonomy" id="67301"/>
    <lineage>
        <taxon>Bacteria</taxon>
        <taxon>Bacillati</taxon>
        <taxon>Actinomycetota</taxon>
        <taxon>Actinomycetes</taxon>
        <taxon>Kitasatosporales</taxon>
        <taxon>Streptomycetaceae</taxon>
        <taxon>Streptomyces</taxon>
    </lineage>
</organism>
<dbReference type="Pfam" id="PF00571">
    <property type="entry name" value="CBS"/>
    <property type="match status" value="2"/>
</dbReference>
<dbReference type="CDD" id="cd04586">
    <property type="entry name" value="CBS_pair_BON_assoc"/>
    <property type="match status" value="1"/>
</dbReference>
<dbReference type="SUPFAM" id="SSF54631">
    <property type="entry name" value="CBS-domain pair"/>
    <property type="match status" value="1"/>
</dbReference>
<comment type="caution">
    <text evidence="6">The sequence shown here is derived from an EMBL/GenBank/DDBJ whole genome shotgun (WGS) entry which is preliminary data.</text>
</comment>
<evidence type="ECO:0000259" key="4">
    <source>
        <dbReference type="PROSITE" id="PS50914"/>
    </source>
</evidence>
<accession>A0ABV2YRD2</accession>
<name>A0ABV2YRD2_9ACTN</name>
<gene>
    <name evidence="6" type="ORF">AB0E65_29285</name>
</gene>
<dbReference type="RefSeq" id="WP_108952046.1">
    <property type="nucleotide sequence ID" value="NZ_BEVZ01000002.1"/>
</dbReference>
<feature type="domain" description="BON" evidence="4">
    <location>
        <begin position="152"/>
        <end position="220"/>
    </location>
</feature>
<dbReference type="Proteomes" id="UP001550850">
    <property type="component" value="Unassembled WGS sequence"/>
</dbReference>
<dbReference type="Gene3D" id="3.10.580.10">
    <property type="entry name" value="CBS-domain"/>
    <property type="match status" value="1"/>
</dbReference>
<dbReference type="InterPro" id="IPR051257">
    <property type="entry name" value="Diverse_CBS-Domain"/>
</dbReference>
<keyword evidence="7" id="KW-1185">Reference proteome</keyword>
<dbReference type="PANTHER" id="PTHR43080:SF29">
    <property type="entry name" value="OS02G0818000 PROTEIN"/>
    <property type="match status" value="1"/>
</dbReference>
<dbReference type="PROSITE" id="PS51371">
    <property type="entry name" value="CBS"/>
    <property type="match status" value="2"/>
</dbReference>
<evidence type="ECO:0000259" key="5">
    <source>
        <dbReference type="PROSITE" id="PS51371"/>
    </source>
</evidence>
<dbReference type="InterPro" id="IPR007055">
    <property type="entry name" value="BON_dom"/>
</dbReference>
<feature type="region of interest" description="Disordered" evidence="3">
    <location>
        <begin position="224"/>
        <end position="243"/>
    </location>
</feature>
<feature type="domain" description="CBS" evidence="5">
    <location>
        <begin position="98"/>
        <end position="157"/>
    </location>
</feature>
<evidence type="ECO:0000256" key="3">
    <source>
        <dbReference type="SAM" id="MobiDB-lite"/>
    </source>
</evidence>
<evidence type="ECO:0000256" key="1">
    <source>
        <dbReference type="ARBA" id="ARBA00023122"/>
    </source>
</evidence>
<dbReference type="InterPro" id="IPR000644">
    <property type="entry name" value="CBS_dom"/>
</dbReference>